<gene>
    <name evidence="5" type="ORF">SAMN05216337_101723</name>
</gene>
<evidence type="ECO:0000313" key="6">
    <source>
        <dbReference type="Proteomes" id="UP000199245"/>
    </source>
</evidence>
<dbReference type="InterPro" id="IPR005511">
    <property type="entry name" value="SMP-30"/>
</dbReference>
<evidence type="ECO:0000256" key="2">
    <source>
        <dbReference type="PIRSR" id="PIRSR605511-1"/>
    </source>
</evidence>
<dbReference type="InterPro" id="IPR051262">
    <property type="entry name" value="SMP-30/CGR1_Lactonase"/>
</dbReference>
<feature type="binding site" evidence="3">
    <location>
        <position position="150"/>
    </location>
    <ligand>
        <name>a divalent metal cation</name>
        <dbReference type="ChEBI" id="CHEBI:60240"/>
    </ligand>
</feature>
<feature type="binding site" evidence="3">
    <location>
        <position position="16"/>
    </location>
    <ligand>
        <name>a divalent metal cation</name>
        <dbReference type="ChEBI" id="CHEBI:60240"/>
    </ligand>
</feature>
<proteinExistence type="predicted"/>
<sequence>MTARLRTILDGGRYFEGPRWHRGRLWFVDCMARALLSISSSGELQEHAALTDDTPCGLGVLPDGDIVVLTMFRKRLLRFSDGALSLYADLSEVATGTIDDMIIDGQGRAYVGDLGFNLPPPERRGAVGRIILVMPDGSARVVAEGLRFPNGIAVSSDYRRLVVAEMDGAGLAEYDIAPDGGLTLRGRFGSINDPDGICLDTDGATWVASFTEDAFVRIDRTGVERERITVSGRRALACALGGADRRTLFCLSAETSYEELRKGRSTSRIDVIEVDTPGDGYP</sequence>
<dbReference type="Gene3D" id="2.120.10.30">
    <property type="entry name" value="TolB, C-terminal domain"/>
    <property type="match status" value="1"/>
</dbReference>
<dbReference type="Pfam" id="PF08450">
    <property type="entry name" value="SGL"/>
    <property type="match status" value="1"/>
</dbReference>
<feature type="domain" description="SMP-30/Gluconolactonase/LRE-like region" evidence="4">
    <location>
        <begin position="16"/>
        <end position="253"/>
    </location>
</feature>
<keyword evidence="3" id="KW-0479">Metal-binding</keyword>
<dbReference type="SUPFAM" id="SSF63829">
    <property type="entry name" value="Calcium-dependent phosphotriesterase"/>
    <property type="match status" value="1"/>
</dbReference>
<dbReference type="Proteomes" id="UP000199245">
    <property type="component" value="Unassembled WGS sequence"/>
</dbReference>
<dbReference type="PANTHER" id="PTHR47572:SF4">
    <property type="entry name" value="LACTONASE DRP35"/>
    <property type="match status" value="1"/>
</dbReference>
<dbReference type="GO" id="GO:0016787">
    <property type="term" value="F:hydrolase activity"/>
    <property type="evidence" value="ECO:0007669"/>
    <property type="project" value="UniProtKB-KW"/>
</dbReference>
<protein>
    <submittedName>
        <fullName evidence="5">Sugar lactone lactonase YvrE</fullName>
    </submittedName>
</protein>
<dbReference type="RefSeq" id="WP_092083891.1">
    <property type="nucleotide sequence ID" value="NZ_FMZW01000017.1"/>
</dbReference>
<keyword evidence="3" id="KW-0862">Zinc</keyword>
<dbReference type="EMBL" id="FMZW01000017">
    <property type="protein sequence ID" value="SDD91312.1"/>
    <property type="molecule type" value="Genomic_DNA"/>
</dbReference>
<name>A0A1G6YLX1_9BRAD</name>
<evidence type="ECO:0000259" key="4">
    <source>
        <dbReference type="Pfam" id="PF08450"/>
    </source>
</evidence>
<comment type="cofactor">
    <cofactor evidence="3">
        <name>Zn(2+)</name>
        <dbReference type="ChEBI" id="CHEBI:29105"/>
    </cofactor>
    <text evidence="3">Binds 1 divalent metal cation per subunit.</text>
</comment>
<evidence type="ECO:0000256" key="1">
    <source>
        <dbReference type="ARBA" id="ARBA00022801"/>
    </source>
</evidence>
<dbReference type="GO" id="GO:0046872">
    <property type="term" value="F:metal ion binding"/>
    <property type="evidence" value="ECO:0007669"/>
    <property type="project" value="UniProtKB-KW"/>
</dbReference>
<dbReference type="InterPro" id="IPR013658">
    <property type="entry name" value="SGL"/>
</dbReference>
<dbReference type="PANTHER" id="PTHR47572">
    <property type="entry name" value="LIPOPROTEIN-RELATED"/>
    <property type="match status" value="1"/>
</dbReference>
<feature type="binding site" evidence="3">
    <location>
        <position position="195"/>
    </location>
    <ligand>
        <name>a divalent metal cation</name>
        <dbReference type="ChEBI" id="CHEBI:60240"/>
    </ligand>
</feature>
<evidence type="ECO:0000256" key="3">
    <source>
        <dbReference type="PIRSR" id="PIRSR605511-2"/>
    </source>
</evidence>
<feature type="active site" description="Proton donor/acceptor" evidence="2">
    <location>
        <position position="195"/>
    </location>
</feature>
<organism evidence="5 6">
    <name type="scientific">Bradyrhizobium brasilense</name>
    <dbReference type="NCBI Taxonomy" id="1419277"/>
    <lineage>
        <taxon>Bacteria</taxon>
        <taxon>Pseudomonadati</taxon>
        <taxon>Pseudomonadota</taxon>
        <taxon>Alphaproteobacteria</taxon>
        <taxon>Hyphomicrobiales</taxon>
        <taxon>Nitrobacteraceae</taxon>
        <taxon>Bradyrhizobium</taxon>
    </lineage>
</organism>
<dbReference type="AlphaFoldDB" id="A0A1G6YLX1"/>
<accession>A0A1G6YLX1</accession>
<evidence type="ECO:0000313" key="5">
    <source>
        <dbReference type="EMBL" id="SDD91312.1"/>
    </source>
</evidence>
<dbReference type="InterPro" id="IPR011042">
    <property type="entry name" value="6-blade_b-propeller_TolB-like"/>
</dbReference>
<dbReference type="PRINTS" id="PR01790">
    <property type="entry name" value="SMP30FAMILY"/>
</dbReference>
<reference evidence="5 6" key="1">
    <citation type="submission" date="2016-10" db="EMBL/GenBank/DDBJ databases">
        <authorList>
            <person name="de Groot N.N."/>
        </authorList>
    </citation>
    <scope>NUCLEOTIDE SEQUENCE [LARGE SCALE GENOMIC DNA]</scope>
    <source>
        <strain evidence="5 6">R5</strain>
    </source>
</reference>
<keyword evidence="1" id="KW-0378">Hydrolase</keyword>